<dbReference type="EMBL" id="CAJOBB010029361">
    <property type="protein sequence ID" value="CAF4436316.1"/>
    <property type="molecule type" value="Genomic_DNA"/>
</dbReference>
<proteinExistence type="predicted"/>
<feature type="non-terminal residue" evidence="2">
    <location>
        <position position="1"/>
    </location>
</feature>
<accession>A0A820RF58</accession>
<dbReference type="AlphaFoldDB" id="A0A820RF58"/>
<evidence type="ECO:0000256" key="1">
    <source>
        <dbReference type="SAM" id="MobiDB-lite"/>
    </source>
</evidence>
<gene>
    <name evidence="2" type="ORF">KXQ929_LOCUS53093</name>
</gene>
<evidence type="ECO:0000313" key="2">
    <source>
        <dbReference type="EMBL" id="CAF4436316.1"/>
    </source>
</evidence>
<protein>
    <submittedName>
        <fullName evidence="2">Uncharacterized protein</fullName>
    </submittedName>
</protein>
<evidence type="ECO:0000313" key="3">
    <source>
        <dbReference type="Proteomes" id="UP000663868"/>
    </source>
</evidence>
<dbReference type="Proteomes" id="UP000663868">
    <property type="component" value="Unassembled WGS sequence"/>
</dbReference>
<name>A0A820RF58_9BILA</name>
<comment type="caution">
    <text evidence="2">The sequence shown here is derived from an EMBL/GenBank/DDBJ whole genome shotgun (WGS) entry which is preliminary data.</text>
</comment>
<sequence>SNFTHLYTVLFEVSPSDGIFESRLLYDSAMKRIRLHSGILRINLYGQTSACIQDKYDLRSFCYCISYYRRLKNNSQNNNNNSSKSIPITTTKIKTKS</sequence>
<organism evidence="2 3">
    <name type="scientific">Adineta steineri</name>
    <dbReference type="NCBI Taxonomy" id="433720"/>
    <lineage>
        <taxon>Eukaryota</taxon>
        <taxon>Metazoa</taxon>
        <taxon>Spiralia</taxon>
        <taxon>Gnathifera</taxon>
        <taxon>Rotifera</taxon>
        <taxon>Eurotatoria</taxon>
        <taxon>Bdelloidea</taxon>
        <taxon>Adinetida</taxon>
        <taxon>Adinetidae</taxon>
        <taxon>Adineta</taxon>
    </lineage>
</organism>
<feature type="region of interest" description="Disordered" evidence="1">
    <location>
        <begin position="73"/>
        <end position="97"/>
    </location>
</feature>
<reference evidence="2" key="1">
    <citation type="submission" date="2021-02" db="EMBL/GenBank/DDBJ databases">
        <authorList>
            <person name="Nowell W R."/>
        </authorList>
    </citation>
    <scope>NUCLEOTIDE SEQUENCE</scope>
</reference>